<gene>
    <name evidence="6" type="ORF">ACFWJN_26065</name>
</gene>
<comment type="similarity">
    <text evidence="1">Belongs to the peptidase S33 family.</text>
</comment>
<protein>
    <submittedName>
        <fullName evidence="6">Epoxide hydrolase family protein</fullName>
        <ecNumber evidence="6">3.-.-.-</ecNumber>
    </submittedName>
</protein>
<dbReference type="GO" id="GO:0016787">
    <property type="term" value="F:hydrolase activity"/>
    <property type="evidence" value="ECO:0007669"/>
    <property type="project" value="UniProtKB-KW"/>
</dbReference>
<dbReference type="RefSeq" id="WP_386719280.1">
    <property type="nucleotide sequence ID" value="NZ_JBHXIJ010000242.1"/>
</dbReference>
<evidence type="ECO:0000256" key="3">
    <source>
        <dbReference type="ARBA" id="ARBA00022801"/>
    </source>
</evidence>
<dbReference type="PANTHER" id="PTHR21661">
    <property type="entry name" value="EPOXIDE HYDROLASE 1-RELATED"/>
    <property type="match status" value="1"/>
</dbReference>
<dbReference type="Gene3D" id="3.40.50.1820">
    <property type="entry name" value="alpha/beta hydrolase"/>
    <property type="match status" value="1"/>
</dbReference>
<dbReference type="PANTHER" id="PTHR21661:SF35">
    <property type="entry name" value="EPOXIDE HYDROLASE"/>
    <property type="match status" value="1"/>
</dbReference>
<evidence type="ECO:0000313" key="6">
    <source>
        <dbReference type="EMBL" id="MFD5102410.1"/>
    </source>
</evidence>
<feature type="compositionally biased region" description="Low complexity" evidence="4">
    <location>
        <begin position="1"/>
        <end position="18"/>
    </location>
</feature>
<evidence type="ECO:0000259" key="5">
    <source>
        <dbReference type="Pfam" id="PF06441"/>
    </source>
</evidence>
<sequence>METRSNASAATASPADAARPGEEIRPFRIDIPQADLDDLRLRLTRTRWGTGVPGVDGWERGVPVPYLKELAAYWADGFDWRAAEARLNAFPQYLTEIDGQDIHFAHVRSADPDAVALLLIHDWPGSFVQFTDVVEALSRTFHVVVTSTPGVGFSGPLSSTGWNTGRIAGAFTTLMARLGYDRYGVQGNGGGAWIAGEMGRLDPDHVVGVHVNGLVTFPSDDPADFAGLTEAEQTRLRRLEDFRDDKMGFNVIQSTRPETVAHGLHDSPVGQLAWIVEKFKEWTDPANDLPEDAVDRDTLLTNVSVYWFTGTAGSSAHLYYEMAHDPAAWAPKAAGTVPTAVAVALPTDVAIRRFAERDHNVVRWTEFERGGNFLALEQPQLLIDDVNAFFASLDKDA</sequence>
<dbReference type="SUPFAM" id="SSF53474">
    <property type="entry name" value="alpha/beta-Hydrolases"/>
    <property type="match status" value="1"/>
</dbReference>
<dbReference type="InterPro" id="IPR010497">
    <property type="entry name" value="Epoxide_hydro_N"/>
</dbReference>
<keyword evidence="7" id="KW-1185">Reference proteome</keyword>
<evidence type="ECO:0000256" key="2">
    <source>
        <dbReference type="ARBA" id="ARBA00022797"/>
    </source>
</evidence>
<dbReference type="EC" id="3.-.-.-" evidence="6"/>
<dbReference type="Proteomes" id="UP001598448">
    <property type="component" value="Unassembled WGS sequence"/>
</dbReference>
<name>A0ABW6FRR2_9ACTN</name>
<dbReference type="EMBL" id="JBHXIJ010000242">
    <property type="protein sequence ID" value="MFD5102410.1"/>
    <property type="molecule type" value="Genomic_DNA"/>
</dbReference>
<evidence type="ECO:0000313" key="7">
    <source>
        <dbReference type="Proteomes" id="UP001598448"/>
    </source>
</evidence>
<accession>A0ABW6FRR2</accession>
<dbReference type="PIRSF" id="PIRSF001112">
    <property type="entry name" value="Epoxide_hydrolase"/>
    <property type="match status" value="1"/>
</dbReference>
<dbReference type="InterPro" id="IPR029058">
    <property type="entry name" value="AB_hydrolase_fold"/>
</dbReference>
<keyword evidence="3 6" id="KW-0378">Hydrolase</keyword>
<evidence type="ECO:0000256" key="1">
    <source>
        <dbReference type="ARBA" id="ARBA00010088"/>
    </source>
</evidence>
<dbReference type="Pfam" id="PF06441">
    <property type="entry name" value="EHN"/>
    <property type="match status" value="1"/>
</dbReference>
<feature type="domain" description="Epoxide hydrolase N-terminal" evidence="5">
    <location>
        <begin position="24"/>
        <end position="130"/>
    </location>
</feature>
<organism evidence="6 7">
    <name type="scientific">Streptomyces albidochromogenes</name>
    <dbReference type="NCBI Taxonomy" id="329524"/>
    <lineage>
        <taxon>Bacteria</taxon>
        <taxon>Bacillati</taxon>
        <taxon>Actinomycetota</taxon>
        <taxon>Actinomycetes</taxon>
        <taxon>Kitasatosporales</taxon>
        <taxon>Streptomycetaceae</taxon>
        <taxon>Streptomyces</taxon>
    </lineage>
</organism>
<evidence type="ECO:0000256" key="4">
    <source>
        <dbReference type="SAM" id="MobiDB-lite"/>
    </source>
</evidence>
<proteinExistence type="inferred from homology"/>
<comment type="caution">
    <text evidence="6">The sequence shown here is derived from an EMBL/GenBank/DDBJ whole genome shotgun (WGS) entry which is preliminary data.</text>
</comment>
<dbReference type="InterPro" id="IPR016292">
    <property type="entry name" value="Epoxide_hydrolase"/>
</dbReference>
<keyword evidence="2" id="KW-0058">Aromatic hydrocarbons catabolism</keyword>
<feature type="region of interest" description="Disordered" evidence="4">
    <location>
        <begin position="1"/>
        <end position="24"/>
    </location>
</feature>
<reference evidence="6 7" key="1">
    <citation type="submission" date="2024-09" db="EMBL/GenBank/DDBJ databases">
        <title>The Natural Products Discovery Center: Release of the First 8490 Sequenced Strains for Exploring Actinobacteria Biosynthetic Diversity.</title>
        <authorList>
            <person name="Kalkreuter E."/>
            <person name="Kautsar S.A."/>
            <person name="Yang D."/>
            <person name="Bader C.D."/>
            <person name="Teijaro C.N."/>
            <person name="Fluegel L."/>
            <person name="Davis C.M."/>
            <person name="Simpson J.R."/>
            <person name="Lauterbach L."/>
            <person name="Steele A.D."/>
            <person name="Gui C."/>
            <person name="Meng S."/>
            <person name="Li G."/>
            <person name="Viehrig K."/>
            <person name="Ye F."/>
            <person name="Su P."/>
            <person name="Kiefer A.F."/>
            <person name="Nichols A."/>
            <person name="Cepeda A.J."/>
            <person name="Yan W."/>
            <person name="Fan B."/>
            <person name="Jiang Y."/>
            <person name="Adhikari A."/>
            <person name="Zheng C.-J."/>
            <person name="Schuster L."/>
            <person name="Cowan T.M."/>
            <person name="Smanski M.J."/>
            <person name="Chevrette M.G."/>
            <person name="De Carvalho L.P.S."/>
            <person name="Shen B."/>
        </authorList>
    </citation>
    <scope>NUCLEOTIDE SEQUENCE [LARGE SCALE GENOMIC DNA]</scope>
    <source>
        <strain evidence="6 7">NPDC058348</strain>
    </source>
</reference>